<evidence type="ECO:0000256" key="1">
    <source>
        <dbReference type="SAM" id="SignalP"/>
    </source>
</evidence>
<evidence type="ECO:0000313" key="2">
    <source>
        <dbReference type="EMBL" id="RZU35588.1"/>
    </source>
</evidence>
<reference evidence="2 3" key="1">
    <citation type="submission" date="2019-02" db="EMBL/GenBank/DDBJ databases">
        <title>Genomic Encyclopedia of Archaeal and Bacterial Type Strains, Phase II (KMG-II): from individual species to whole genera.</title>
        <authorList>
            <person name="Goeker M."/>
        </authorList>
    </citation>
    <scope>NUCLEOTIDE SEQUENCE [LARGE SCALE GENOMIC DNA]</scope>
    <source>
        <strain evidence="2 3">DSM 18101</strain>
    </source>
</reference>
<evidence type="ECO:0000313" key="3">
    <source>
        <dbReference type="Proteomes" id="UP000292958"/>
    </source>
</evidence>
<feature type="signal peptide" evidence="1">
    <location>
        <begin position="1"/>
        <end position="19"/>
    </location>
</feature>
<evidence type="ECO:0008006" key="4">
    <source>
        <dbReference type="Google" id="ProtNLM"/>
    </source>
</evidence>
<gene>
    <name evidence="2" type="ORF">BDD14_5660</name>
</gene>
<dbReference type="OrthoDB" id="5165349at2"/>
<dbReference type="Gene3D" id="1.50.10.10">
    <property type="match status" value="1"/>
</dbReference>
<dbReference type="Proteomes" id="UP000292958">
    <property type="component" value="Unassembled WGS sequence"/>
</dbReference>
<dbReference type="InterPro" id="IPR008928">
    <property type="entry name" value="6-hairpin_glycosidase_sf"/>
</dbReference>
<name>A0A4Q7YF22_9BACT</name>
<keyword evidence="1" id="KW-0732">Signal</keyword>
<dbReference type="RefSeq" id="WP_130423951.1">
    <property type="nucleotide sequence ID" value="NZ_SHKW01000002.1"/>
</dbReference>
<feature type="chain" id="PRO_5020831463" description="Alpha-L-rhamnosidase six-hairpin glycosidase domain-containing protein" evidence="1">
    <location>
        <begin position="20"/>
        <end position="855"/>
    </location>
</feature>
<dbReference type="InterPro" id="IPR012341">
    <property type="entry name" value="6hp_glycosidase-like_sf"/>
</dbReference>
<organism evidence="2 3">
    <name type="scientific">Edaphobacter modestus</name>
    <dbReference type="NCBI Taxonomy" id="388466"/>
    <lineage>
        <taxon>Bacteria</taxon>
        <taxon>Pseudomonadati</taxon>
        <taxon>Acidobacteriota</taxon>
        <taxon>Terriglobia</taxon>
        <taxon>Terriglobales</taxon>
        <taxon>Acidobacteriaceae</taxon>
        <taxon>Edaphobacter</taxon>
    </lineage>
</organism>
<comment type="caution">
    <text evidence="2">The sequence shown here is derived from an EMBL/GenBank/DDBJ whole genome shotgun (WGS) entry which is preliminary data.</text>
</comment>
<dbReference type="EMBL" id="SHKW01000002">
    <property type="protein sequence ID" value="RZU35588.1"/>
    <property type="molecule type" value="Genomic_DNA"/>
</dbReference>
<keyword evidence="3" id="KW-1185">Reference proteome</keyword>
<sequence length="855" mass="94519">MLSRIRLVLALICVHFVFASTPGAYGDVNETGNIERYRPKLSDFRLDGDQIIPEIDSSNTLIFSGSISAIPTESGVDRFTAPPLTVVMHQKIGVRDASTGATLFDGEPFNGFRKTAKEKSVWEPGSWATETQGRPFSLRTKIVALSRHQGYVIKVAIRNRSKKNGHFDIVSVQEPSITAPLEWNWNAAFKRDIDTPVVMQAKDAVVYGNSSGTVAIAVRGASIQSFNSLSHATTAFISGAGSNLDQPGVAKHATLLSTRITVASNREESISIVVVVATEKQKALREANDLAGDPIATISQAHEDAQLSLEQWFKKLPAISSSSPQLVKFYRHAAAQLLYDRWKVGNTFLLDPWYPTSGLDSGAMNTYAWDIQYGALAFSLLDPHSFRNLLTALPAAPLTEHFSIEPIHGRGIGTYYAYNSYAYINAVDQYLSITGDRTLLQEQVRGKTVLEWMIALAEWGEKEKDPDGNGLLDYGDDHNLLELKKTGNGPGYCNEVPSPNGERVYAYQTVADLMEQADPRLYREKIIHFRAMAKKVTEALNNILWLEDVGWYGTRQRDGSIVPVYSIQIFDLLRVPGLVPADRAKRLIAHLNVDEFVAPWGIRSMSVRDRLFDYNDHDWAGAMSYAGDGPQLSADLFMAGFIPEGWHTLEKIFWWPDHMAVYPQGIANDSYTFRVPAAAPFGGRITAGRANIIAGVAGVETVLRGIFGLELGRDGSIGFSNNRPPTLKNVALRFPYIDRSWTAHLVAEELKVSSNDGFTATFLRADGSLRIKLQQTSVTLWMRSRSAGVGRLTLDLAGIEHLLHVHKSGRLVFRQNGVLIQPKLDHGLVTFETITSADEDEQLEIQTVNASITPR</sequence>
<accession>A0A4Q7YF22</accession>
<dbReference type="AlphaFoldDB" id="A0A4Q7YF22"/>
<dbReference type="GO" id="GO:0005975">
    <property type="term" value="P:carbohydrate metabolic process"/>
    <property type="evidence" value="ECO:0007669"/>
    <property type="project" value="InterPro"/>
</dbReference>
<protein>
    <recommendedName>
        <fullName evidence="4">Alpha-L-rhamnosidase six-hairpin glycosidase domain-containing protein</fullName>
    </recommendedName>
</protein>
<dbReference type="SUPFAM" id="SSF48208">
    <property type="entry name" value="Six-hairpin glycosidases"/>
    <property type="match status" value="1"/>
</dbReference>
<proteinExistence type="predicted"/>